<feature type="domain" description="X8" evidence="5">
    <location>
        <begin position="174"/>
        <end position="258"/>
    </location>
</feature>
<protein>
    <recommendedName>
        <fullName evidence="5">X8 domain-containing protein</fullName>
    </recommendedName>
</protein>
<dbReference type="SMART" id="SM00768">
    <property type="entry name" value="X8"/>
    <property type="match status" value="1"/>
</dbReference>
<evidence type="ECO:0000313" key="6">
    <source>
        <dbReference type="EMBL" id="KAJ4980831.1"/>
    </source>
</evidence>
<feature type="chain" id="PRO_5040423327" description="X8 domain-containing protein" evidence="4">
    <location>
        <begin position="22"/>
        <end position="328"/>
    </location>
</feature>
<proteinExistence type="predicted"/>
<dbReference type="Pfam" id="PF07983">
    <property type="entry name" value="X8"/>
    <property type="match status" value="1"/>
</dbReference>
<accession>A0A9Q0L205</accession>
<feature type="compositionally biased region" description="Low complexity" evidence="2">
    <location>
        <begin position="126"/>
        <end position="172"/>
    </location>
</feature>
<dbReference type="FunFam" id="1.20.58.1040:FF:000007">
    <property type="entry name" value="PLASMODESMATA CALLOSE-BINDING PROTEIN 2"/>
    <property type="match status" value="1"/>
</dbReference>
<feature type="transmembrane region" description="Helical" evidence="3">
    <location>
        <begin position="305"/>
        <end position="325"/>
    </location>
</feature>
<dbReference type="PANTHER" id="PTHR31044">
    <property type="entry name" value="BETA-1,3 GLUCANASE"/>
    <property type="match status" value="1"/>
</dbReference>
<evidence type="ECO:0000256" key="3">
    <source>
        <dbReference type="SAM" id="Phobius"/>
    </source>
</evidence>
<evidence type="ECO:0000313" key="7">
    <source>
        <dbReference type="Proteomes" id="UP001141806"/>
    </source>
</evidence>
<comment type="caution">
    <text evidence="6">The sequence shown here is derived from an EMBL/GenBank/DDBJ whole genome shotgun (WGS) entry which is preliminary data.</text>
</comment>
<keyword evidence="3" id="KW-1133">Transmembrane helix</keyword>
<keyword evidence="3" id="KW-0812">Transmembrane</keyword>
<feature type="compositionally biased region" description="Pro residues" evidence="2">
    <location>
        <begin position="116"/>
        <end position="125"/>
    </location>
</feature>
<dbReference type="InterPro" id="IPR044788">
    <property type="entry name" value="X8_dom_prot"/>
</dbReference>
<dbReference type="OrthoDB" id="1073427at2759"/>
<dbReference type="GO" id="GO:0009506">
    <property type="term" value="C:plasmodesma"/>
    <property type="evidence" value="ECO:0007669"/>
    <property type="project" value="UniProtKB-ARBA"/>
</dbReference>
<evidence type="ECO:0000256" key="1">
    <source>
        <dbReference type="ARBA" id="ARBA00022729"/>
    </source>
</evidence>
<dbReference type="Gene3D" id="1.20.58.1040">
    <property type="match status" value="1"/>
</dbReference>
<dbReference type="PANTHER" id="PTHR31044:SF52">
    <property type="entry name" value="OS01G0631500 PROTEIN"/>
    <property type="match status" value="1"/>
</dbReference>
<name>A0A9Q0L205_9MAGN</name>
<sequence>MGTRVHQCLIFFLLGIFLCAGSSVIETTLVGATRHTQELDHKKLAISTSVSYIERDVITPLATVPVVNPTPTTTPTPITPVINPITPPEAPMTNPVTPPAAPVTDTPPTAPGMNPDTPPAVPTIPTPTTTPTGTPEAPTITTPGTTPTGTPAAPTIPTPSTTTPSGTPASSGGSWCVASQSASQTALQVALDYACGYGGADCSAIQLGGPCYNPDTLHDHASYAFNSYYQKNPISTSCNFGGTAVLTNTDPSSGSCTYPSSSTGSTGSTSANPTGSTVLNTTNPTGPTVYGSEPTGSTTNSAASVSHSLLMVFTMACLLVAALPVRWM</sequence>
<keyword evidence="1 4" id="KW-0732">Signal</keyword>
<organism evidence="6 7">
    <name type="scientific">Protea cynaroides</name>
    <dbReference type="NCBI Taxonomy" id="273540"/>
    <lineage>
        <taxon>Eukaryota</taxon>
        <taxon>Viridiplantae</taxon>
        <taxon>Streptophyta</taxon>
        <taxon>Embryophyta</taxon>
        <taxon>Tracheophyta</taxon>
        <taxon>Spermatophyta</taxon>
        <taxon>Magnoliopsida</taxon>
        <taxon>Proteales</taxon>
        <taxon>Proteaceae</taxon>
        <taxon>Protea</taxon>
    </lineage>
</organism>
<dbReference type="InterPro" id="IPR012946">
    <property type="entry name" value="X8"/>
</dbReference>
<evidence type="ECO:0000256" key="4">
    <source>
        <dbReference type="SAM" id="SignalP"/>
    </source>
</evidence>
<evidence type="ECO:0000259" key="5">
    <source>
        <dbReference type="SMART" id="SM00768"/>
    </source>
</evidence>
<dbReference type="AlphaFoldDB" id="A0A9Q0L205"/>
<feature type="signal peptide" evidence="4">
    <location>
        <begin position="1"/>
        <end position="21"/>
    </location>
</feature>
<gene>
    <name evidence="6" type="ORF">NE237_031668</name>
</gene>
<reference evidence="6" key="1">
    <citation type="journal article" date="2023" name="Plant J.">
        <title>The genome of the king protea, Protea cynaroides.</title>
        <authorList>
            <person name="Chang J."/>
            <person name="Duong T.A."/>
            <person name="Schoeman C."/>
            <person name="Ma X."/>
            <person name="Roodt D."/>
            <person name="Barker N."/>
            <person name="Li Z."/>
            <person name="Van de Peer Y."/>
            <person name="Mizrachi E."/>
        </authorList>
    </citation>
    <scope>NUCLEOTIDE SEQUENCE</scope>
    <source>
        <tissue evidence="6">Young leaves</tissue>
    </source>
</reference>
<dbReference type="EMBL" id="JAMYWD010000001">
    <property type="protein sequence ID" value="KAJ4980831.1"/>
    <property type="molecule type" value="Genomic_DNA"/>
</dbReference>
<feature type="region of interest" description="Disordered" evidence="2">
    <location>
        <begin position="94"/>
        <end position="172"/>
    </location>
</feature>
<keyword evidence="3" id="KW-0472">Membrane</keyword>
<keyword evidence="7" id="KW-1185">Reference proteome</keyword>
<dbReference type="Proteomes" id="UP001141806">
    <property type="component" value="Unassembled WGS sequence"/>
</dbReference>
<feature type="region of interest" description="Disordered" evidence="2">
    <location>
        <begin position="256"/>
        <end position="298"/>
    </location>
</feature>
<evidence type="ECO:0000256" key="2">
    <source>
        <dbReference type="SAM" id="MobiDB-lite"/>
    </source>
</evidence>
<feature type="compositionally biased region" description="Low complexity" evidence="2">
    <location>
        <begin position="256"/>
        <end position="277"/>
    </location>
</feature>